<sequence length="130" mass="14457">MKKIILVLAMLPCVSFGYAKQVTSYSTASCTLSKGEQVLQQENDIKLMTLSIEDHLGRFTQVVWNDGETLIQYQFLIEDDESSKTLDAFLVLQNLKVGEKEISSEFAAKDVNSVSISDGTYKVSCALPHE</sequence>
<reference evidence="2" key="1">
    <citation type="submission" date="2022-08" db="EMBL/GenBank/DDBJ databases">
        <title>Novel Bdellovibrio Species Isolated from Svalbard: Designation Bdellovibrio svalbardensis.</title>
        <authorList>
            <person name="Mitchell R.J."/>
            <person name="Choi S.Y."/>
        </authorList>
    </citation>
    <scope>NUCLEOTIDE SEQUENCE</scope>
    <source>
        <strain evidence="2">PAP01</strain>
    </source>
</reference>
<feature type="signal peptide" evidence="1">
    <location>
        <begin position="1"/>
        <end position="19"/>
    </location>
</feature>
<evidence type="ECO:0000256" key="1">
    <source>
        <dbReference type="SAM" id="SignalP"/>
    </source>
</evidence>
<evidence type="ECO:0000313" key="2">
    <source>
        <dbReference type="EMBL" id="MDG0818043.1"/>
    </source>
</evidence>
<organism evidence="2 3">
    <name type="scientific">Bdellovibrio svalbardensis</name>
    <dbReference type="NCBI Taxonomy" id="2972972"/>
    <lineage>
        <taxon>Bacteria</taxon>
        <taxon>Pseudomonadati</taxon>
        <taxon>Bdellovibrionota</taxon>
        <taxon>Bdellovibrionia</taxon>
        <taxon>Bdellovibrionales</taxon>
        <taxon>Pseudobdellovibrionaceae</taxon>
        <taxon>Bdellovibrio</taxon>
    </lineage>
</organism>
<keyword evidence="3" id="KW-1185">Reference proteome</keyword>
<dbReference type="Proteomes" id="UP001152321">
    <property type="component" value="Unassembled WGS sequence"/>
</dbReference>
<dbReference type="RefSeq" id="WP_277579518.1">
    <property type="nucleotide sequence ID" value="NZ_JANRMI010000005.1"/>
</dbReference>
<protein>
    <submittedName>
        <fullName evidence="2">Uncharacterized protein</fullName>
    </submittedName>
</protein>
<dbReference type="EMBL" id="JANRMI010000005">
    <property type="protein sequence ID" value="MDG0818043.1"/>
    <property type="molecule type" value="Genomic_DNA"/>
</dbReference>
<name>A0ABT6DSA6_9BACT</name>
<accession>A0ABT6DSA6</accession>
<feature type="chain" id="PRO_5045172021" evidence="1">
    <location>
        <begin position="20"/>
        <end position="130"/>
    </location>
</feature>
<gene>
    <name evidence="2" type="ORF">NWE73_16790</name>
</gene>
<comment type="caution">
    <text evidence="2">The sequence shown here is derived from an EMBL/GenBank/DDBJ whole genome shotgun (WGS) entry which is preliminary data.</text>
</comment>
<evidence type="ECO:0000313" key="3">
    <source>
        <dbReference type="Proteomes" id="UP001152321"/>
    </source>
</evidence>
<proteinExistence type="predicted"/>
<keyword evidence="1" id="KW-0732">Signal</keyword>